<accession>A0A0A2A572</accession>
<dbReference type="STRING" id="74545.EU96_1668"/>
<sequence>MIFVLEIKIKKLKKDSFILSEFLDNAFNLKSHLMEFLSIKECDLDGFLSNAKMNLANLHPGDALSDVSDFYTEIVGDRHLADLAAWHITSKDYIADTLKLQQRFSTDLVLDFGGGIGTHALANAMSSNVEHVFFVDINKTNRQFVEYRAKELGVEKKLTFCRTIKDAQISKFDTIICLDVLEHLADPASQIEIFNETMDCNSIALFNWYFFKGEKNEYPFHIDDSQIIDNFFKTLQSNFLEVFHPILITTRAYKKIR</sequence>
<dbReference type="eggNOG" id="COG2227">
    <property type="taxonomic scope" value="Bacteria"/>
</dbReference>
<dbReference type="GO" id="GO:0008168">
    <property type="term" value="F:methyltransferase activity"/>
    <property type="evidence" value="ECO:0007669"/>
    <property type="project" value="UniProtKB-KW"/>
</dbReference>
<dbReference type="SUPFAM" id="SSF53335">
    <property type="entry name" value="S-adenosyl-L-methionine-dependent methyltransferases"/>
    <property type="match status" value="1"/>
</dbReference>
<dbReference type="Pfam" id="PF13489">
    <property type="entry name" value="Methyltransf_23"/>
    <property type="match status" value="1"/>
</dbReference>
<evidence type="ECO:0000313" key="1">
    <source>
        <dbReference type="EMBL" id="KGF97027.1"/>
    </source>
</evidence>
<reference evidence="2" key="1">
    <citation type="journal article" date="2014" name="Sci. Data">
        <title>Genomes of diverse isolates of the marine cyanobacterium Prochlorococcus.</title>
        <authorList>
            <person name="Biller S."/>
            <person name="Berube P."/>
            <person name="Thompson J."/>
            <person name="Kelly L."/>
            <person name="Roggensack S."/>
            <person name="Awad L."/>
            <person name="Roache-Johnson K."/>
            <person name="Ding H."/>
            <person name="Giovannoni S.J."/>
            <person name="Moore L.R."/>
            <person name="Chisholm S.W."/>
        </authorList>
    </citation>
    <scope>NUCLEOTIDE SEQUENCE [LARGE SCALE GENOMIC DNA]</scope>
    <source>
        <strain evidence="2">MIT 9302</strain>
    </source>
</reference>
<dbReference type="Proteomes" id="UP000030445">
    <property type="component" value="Unassembled WGS sequence"/>
</dbReference>
<protein>
    <submittedName>
        <fullName evidence="1">SAM-dependent methyltransferase</fullName>
        <ecNumber evidence="1">2.1.1.-</ecNumber>
    </submittedName>
</protein>
<dbReference type="EC" id="2.1.1.-" evidence="1"/>
<dbReference type="Gene3D" id="3.40.50.150">
    <property type="entry name" value="Vaccinia Virus protein VP39"/>
    <property type="match status" value="1"/>
</dbReference>
<proteinExistence type="predicted"/>
<comment type="caution">
    <text evidence="1">The sequence shown here is derived from an EMBL/GenBank/DDBJ whole genome shotgun (WGS) entry which is preliminary data.</text>
</comment>
<dbReference type="EMBL" id="JNAM01000011">
    <property type="protein sequence ID" value="KGF97027.1"/>
    <property type="molecule type" value="Genomic_DNA"/>
</dbReference>
<dbReference type="GO" id="GO:0032259">
    <property type="term" value="P:methylation"/>
    <property type="evidence" value="ECO:0007669"/>
    <property type="project" value="UniProtKB-KW"/>
</dbReference>
<gene>
    <name evidence="1" type="ORF">EU96_1668</name>
</gene>
<organism evidence="1 2">
    <name type="scientific">Prochlorococcus marinus str. MIT 9302</name>
    <dbReference type="NCBI Taxonomy" id="74545"/>
    <lineage>
        <taxon>Bacteria</taxon>
        <taxon>Bacillati</taxon>
        <taxon>Cyanobacteriota</taxon>
        <taxon>Cyanophyceae</taxon>
        <taxon>Synechococcales</taxon>
        <taxon>Prochlorococcaceae</taxon>
        <taxon>Prochlorococcus</taxon>
    </lineage>
</organism>
<keyword evidence="1" id="KW-0808">Transferase</keyword>
<keyword evidence="1" id="KW-0489">Methyltransferase</keyword>
<dbReference type="AlphaFoldDB" id="A0A0A2A572"/>
<name>A0A0A2A572_PROMR</name>
<evidence type="ECO:0000313" key="2">
    <source>
        <dbReference type="Proteomes" id="UP000030445"/>
    </source>
</evidence>
<dbReference type="InterPro" id="IPR029063">
    <property type="entry name" value="SAM-dependent_MTases_sf"/>
</dbReference>